<dbReference type="KEGG" id="dee:HQN60_03600"/>
<dbReference type="EMBL" id="CP054143">
    <property type="protein sequence ID" value="QKJ65885.1"/>
    <property type="molecule type" value="Genomic_DNA"/>
</dbReference>
<sequence>MTYPTRSWHPKKLLNTKWTAVVPQQREKHFLVVKVELDPLDAQKVVQVTLEAVLSKRHFTLHWSVLSDETQWRVGWL</sequence>
<organism evidence="1 2">
    <name type="scientific">Deefgea piscis</name>
    <dbReference type="NCBI Taxonomy" id="2739061"/>
    <lineage>
        <taxon>Bacteria</taxon>
        <taxon>Pseudomonadati</taxon>
        <taxon>Pseudomonadota</taxon>
        <taxon>Betaproteobacteria</taxon>
        <taxon>Neisseriales</taxon>
        <taxon>Chitinibacteraceae</taxon>
        <taxon>Deefgea</taxon>
    </lineage>
</organism>
<evidence type="ECO:0000313" key="2">
    <source>
        <dbReference type="Proteomes" id="UP000504844"/>
    </source>
</evidence>
<gene>
    <name evidence="1" type="ORF">HQN60_03600</name>
</gene>
<proteinExistence type="predicted"/>
<dbReference type="AlphaFoldDB" id="A0A6M8SL55"/>
<evidence type="ECO:0000313" key="1">
    <source>
        <dbReference type="EMBL" id="QKJ65885.1"/>
    </source>
</evidence>
<dbReference type="Pfam" id="PF09493">
    <property type="entry name" value="DUF2389"/>
    <property type="match status" value="1"/>
</dbReference>
<dbReference type="RefSeq" id="WP_173532393.1">
    <property type="nucleotide sequence ID" value="NZ_CP054143.1"/>
</dbReference>
<keyword evidence="2" id="KW-1185">Reference proteome</keyword>
<dbReference type="Proteomes" id="UP000504844">
    <property type="component" value="Chromosome"/>
</dbReference>
<reference evidence="1 2" key="1">
    <citation type="submission" date="2020-05" db="EMBL/GenBank/DDBJ databases">
        <title>Complete genome sequence of Deefgea sp. D17.</title>
        <authorList>
            <person name="Bae J.-W."/>
            <person name="Han J.E."/>
        </authorList>
    </citation>
    <scope>NUCLEOTIDE SEQUENCE [LARGE SCALE GENOMIC DNA]</scope>
    <source>
        <strain evidence="1 2">D17</strain>
    </source>
</reference>
<protein>
    <submittedName>
        <fullName evidence="1">TIGR02450 family Trp-rich protein</fullName>
    </submittedName>
</protein>
<dbReference type="InterPro" id="IPR012663">
    <property type="entry name" value="CHP02450_Tryp"/>
</dbReference>
<name>A0A6M8SL55_9NEIS</name>
<dbReference type="NCBIfam" id="TIGR02450">
    <property type="entry name" value="TIGR02450 family Trp-rich protein"/>
    <property type="match status" value="1"/>
</dbReference>
<accession>A0A6M8SL55</accession>